<dbReference type="Proteomes" id="UP000430120">
    <property type="component" value="Unassembled WGS sequence"/>
</dbReference>
<comment type="caution">
    <text evidence="6">The sequence shown here is derived from an EMBL/GenBank/DDBJ whole genome shotgun (WGS) entry which is preliminary data.</text>
</comment>
<dbReference type="OrthoDB" id="9814815at2"/>
<keyword evidence="1" id="KW-0678">Repressor</keyword>
<dbReference type="InterPro" id="IPR037171">
    <property type="entry name" value="NagB/RpiA_transferase-like"/>
</dbReference>
<evidence type="ECO:0000313" key="6">
    <source>
        <dbReference type="EMBL" id="KAB0572829.1"/>
    </source>
</evidence>
<evidence type="ECO:0000256" key="4">
    <source>
        <dbReference type="ARBA" id="ARBA00023163"/>
    </source>
</evidence>
<organism evidence="6 7">
    <name type="scientific">Ideonella dechloratans</name>
    <dbReference type="NCBI Taxonomy" id="36863"/>
    <lineage>
        <taxon>Bacteria</taxon>
        <taxon>Pseudomonadati</taxon>
        <taxon>Pseudomonadota</taxon>
        <taxon>Betaproteobacteria</taxon>
        <taxon>Burkholderiales</taxon>
        <taxon>Sphaerotilaceae</taxon>
        <taxon>Ideonella</taxon>
    </lineage>
</organism>
<dbReference type="PANTHER" id="PTHR30363">
    <property type="entry name" value="HTH-TYPE TRANSCRIPTIONAL REGULATOR SRLR-RELATED"/>
    <property type="match status" value="1"/>
</dbReference>
<sequence length="256" mass="27940">MNISPRQRDILAWLQEAHQLGTEQLADRFQVSPQTIRRDVQTLCEQGLARRQHGGLALQAAQHNRSFAQRSGVQGERKRRIARAAVAWLQDEATVFLGYGTTVAEFARALPPEKPLRVVTNNLDAALALADKPAVETWLAGGRLRPADRDLMGFATLDFLQRFEAHVAVLGAGGITAEGVLCEFQPEEAELSRVLLAHSQSQLLLADGSKYLRAAPCRVAPLAELDHLFTDDEAPEALQALCERAGVALHRCGVAA</sequence>
<evidence type="ECO:0000259" key="5">
    <source>
        <dbReference type="PROSITE" id="PS51000"/>
    </source>
</evidence>
<dbReference type="AlphaFoldDB" id="A0A643F407"/>
<proteinExistence type="predicted"/>
<dbReference type="SMART" id="SM00420">
    <property type="entry name" value="HTH_DEOR"/>
    <property type="match status" value="1"/>
</dbReference>
<accession>A0A643F407</accession>
<dbReference type="Gene3D" id="3.40.50.1360">
    <property type="match status" value="1"/>
</dbReference>
<reference evidence="6 7" key="1">
    <citation type="submission" date="2019-09" db="EMBL/GenBank/DDBJ databases">
        <title>Draft genome sequences of 48 bacterial type strains from the CCUG.</title>
        <authorList>
            <person name="Tunovic T."/>
            <person name="Pineiro-Iglesias B."/>
            <person name="Unosson C."/>
            <person name="Inganas E."/>
            <person name="Ohlen M."/>
            <person name="Cardew S."/>
            <person name="Jensie-Markopoulos S."/>
            <person name="Salva-Serra F."/>
            <person name="Jaen-Luchoro D."/>
            <person name="Karlsson R."/>
            <person name="Svensson-Stadler L."/>
            <person name="Chun J."/>
            <person name="Moore E."/>
        </authorList>
    </citation>
    <scope>NUCLEOTIDE SEQUENCE [LARGE SCALE GENOMIC DNA]</scope>
    <source>
        <strain evidence="6 7">CCUG 30977</strain>
    </source>
</reference>
<keyword evidence="2" id="KW-0805">Transcription regulation</keyword>
<evidence type="ECO:0000256" key="3">
    <source>
        <dbReference type="ARBA" id="ARBA00023125"/>
    </source>
</evidence>
<keyword evidence="3" id="KW-0238">DNA-binding</keyword>
<dbReference type="PRINTS" id="PR00037">
    <property type="entry name" value="HTHLACR"/>
</dbReference>
<dbReference type="PANTHER" id="PTHR30363:SF4">
    <property type="entry name" value="GLYCEROL-3-PHOSPHATE REGULON REPRESSOR"/>
    <property type="match status" value="1"/>
</dbReference>
<dbReference type="InterPro" id="IPR050313">
    <property type="entry name" value="Carb_Metab_HTH_regulators"/>
</dbReference>
<dbReference type="InterPro" id="IPR036390">
    <property type="entry name" value="WH_DNA-bd_sf"/>
</dbReference>
<dbReference type="GO" id="GO:0003677">
    <property type="term" value="F:DNA binding"/>
    <property type="evidence" value="ECO:0007669"/>
    <property type="project" value="UniProtKB-KW"/>
</dbReference>
<keyword evidence="7" id="KW-1185">Reference proteome</keyword>
<dbReference type="InterPro" id="IPR001034">
    <property type="entry name" value="DeoR_HTH"/>
</dbReference>
<keyword evidence="4" id="KW-0804">Transcription</keyword>
<dbReference type="SUPFAM" id="SSF100950">
    <property type="entry name" value="NagB/RpiA/CoA transferase-like"/>
    <property type="match status" value="1"/>
</dbReference>
<feature type="domain" description="HTH deoR-type" evidence="5">
    <location>
        <begin position="3"/>
        <end position="58"/>
    </location>
</feature>
<dbReference type="EMBL" id="VZPB01000097">
    <property type="protein sequence ID" value="KAB0572829.1"/>
    <property type="molecule type" value="Genomic_DNA"/>
</dbReference>
<evidence type="ECO:0000256" key="2">
    <source>
        <dbReference type="ARBA" id="ARBA00023015"/>
    </source>
</evidence>
<dbReference type="RefSeq" id="WP_151125996.1">
    <property type="nucleotide sequence ID" value="NZ_CP088081.1"/>
</dbReference>
<dbReference type="InterPro" id="IPR018356">
    <property type="entry name" value="Tscrpt_reg_HTH_DeoR_CS"/>
</dbReference>
<dbReference type="Pfam" id="PF08220">
    <property type="entry name" value="HTH_DeoR"/>
    <property type="match status" value="1"/>
</dbReference>
<evidence type="ECO:0000256" key="1">
    <source>
        <dbReference type="ARBA" id="ARBA00022491"/>
    </source>
</evidence>
<dbReference type="Gene3D" id="1.10.10.10">
    <property type="entry name" value="Winged helix-like DNA-binding domain superfamily/Winged helix DNA-binding domain"/>
    <property type="match status" value="1"/>
</dbReference>
<gene>
    <name evidence="6" type="ORF">F7Q92_20885</name>
</gene>
<name>A0A643F407_IDEDE</name>
<dbReference type="PROSITE" id="PS00894">
    <property type="entry name" value="HTH_DEOR_1"/>
    <property type="match status" value="1"/>
</dbReference>
<dbReference type="Pfam" id="PF00455">
    <property type="entry name" value="DeoRC"/>
    <property type="match status" value="1"/>
</dbReference>
<dbReference type="GO" id="GO:0003700">
    <property type="term" value="F:DNA-binding transcription factor activity"/>
    <property type="evidence" value="ECO:0007669"/>
    <property type="project" value="InterPro"/>
</dbReference>
<dbReference type="InterPro" id="IPR014036">
    <property type="entry name" value="DeoR-like_C"/>
</dbReference>
<dbReference type="InterPro" id="IPR036388">
    <property type="entry name" value="WH-like_DNA-bd_sf"/>
</dbReference>
<dbReference type="SMART" id="SM01134">
    <property type="entry name" value="DeoRC"/>
    <property type="match status" value="1"/>
</dbReference>
<dbReference type="PROSITE" id="PS51000">
    <property type="entry name" value="HTH_DEOR_2"/>
    <property type="match status" value="1"/>
</dbReference>
<dbReference type="SUPFAM" id="SSF46785">
    <property type="entry name" value="Winged helix' DNA-binding domain"/>
    <property type="match status" value="1"/>
</dbReference>
<evidence type="ECO:0000313" key="7">
    <source>
        <dbReference type="Proteomes" id="UP000430120"/>
    </source>
</evidence>
<protein>
    <submittedName>
        <fullName evidence="6">DeoR/GlpR transcriptional regulator</fullName>
    </submittedName>
</protein>